<keyword evidence="3" id="KW-1185">Reference proteome</keyword>
<accession>A0ABW2G602</accession>
<organism evidence="2 3">
    <name type="scientific">Kitasatospora paranensis</name>
    <dbReference type="NCBI Taxonomy" id="258053"/>
    <lineage>
        <taxon>Bacteria</taxon>
        <taxon>Bacillati</taxon>
        <taxon>Actinomycetota</taxon>
        <taxon>Actinomycetes</taxon>
        <taxon>Kitasatosporales</taxon>
        <taxon>Streptomycetaceae</taxon>
        <taxon>Kitasatospora</taxon>
    </lineage>
</organism>
<dbReference type="EMBL" id="JBHTAJ010000066">
    <property type="protein sequence ID" value="MFC7183340.1"/>
    <property type="molecule type" value="Genomic_DNA"/>
</dbReference>
<proteinExistence type="predicted"/>
<dbReference type="RefSeq" id="WP_380232311.1">
    <property type="nucleotide sequence ID" value="NZ_JBHSVH010000002.1"/>
</dbReference>
<reference evidence="3" key="1">
    <citation type="journal article" date="2019" name="Int. J. Syst. Evol. Microbiol.">
        <title>The Global Catalogue of Microorganisms (GCM) 10K type strain sequencing project: providing services to taxonomists for standard genome sequencing and annotation.</title>
        <authorList>
            <consortium name="The Broad Institute Genomics Platform"/>
            <consortium name="The Broad Institute Genome Sequencing Center for Infectious Disease"/>
            <person name="Wu L."/>
            <person name="Ma J."/>
        </authorList>
    </citation>
    <scope>NUCLEOTIDE SEQUENCE [LARGE SCALE GENOMIC DNA]</scope>
    <source>
        <strain evidence="3">CGMCC 1.12859</strain>
    </source>
</reference>
<feature type="region of interest" description="Disordered" evidence="1">
    <location>
        <begin position="1"/>
        <end position="25"/>
    </location>
</feature>
<comment type="caution">
    <text evidence="2">The sequence shown here is derived from an EMBL/GenBank/DDBJ whole genome shotgun (WGS) entry which is preliminary data.</text>
</comment>
<gene>
    <name evidence="2" type="ORF">ACFQMG_27720</name>
</gene>
<evidence type="ECO:0000313" key="3">
    <source>
        <dbReference type="Proteomes" id="UP001596435"/>
    </source>
</evidence>
<sequence length="57" mass="5560">MSRSEAAVARPAAAEPPRTAAAASGKLARTYPALVRGAVVYSPSAQVNPGLPGGGNA</sequence>
<name>A0ABW2G602_9ACTN</name>
<dbReference type="Proteomes" id="UP001596435">
    <property type="component" value="Unassembled WGS sequence"/>
</dbReference>
<feature type="compositionally biased region" description="Low complexity" evidence="1">
    <location>
        <begin position="1"/>
        <end position="24"/>
    </location>
</feature>
<protein>
    <submittedName>
        <fullName evidence="2">Uncharacterized protein</fullName>
    </submittedName>
</protein>
<evidence type="ECO:0000313" key="2">
    <source>
        <dbReference type="EMBL" id="MFC7183340.1"/>
    </source>
</evidence>
<evidence type="ECO:0000256" key="1">
    <source>
        <dbReference type="SAM" id="MobiDB-lite"/>
    </source>
</evidence>